<evidence type="ECO:0000256" key="3">
    <source>
        <dbReference type="ARBA" id="ARBA00022964"/>
    </source>
</evidence>
<dbReference type="EMBL" id="FOFZ01000009">
    <property type="protein sequence ID" value="SER29864.1"/>
    <property type="molecule type" value="Genomic_DNA"/>
</dbReference>
<dbReference type="Gene3D" id="2.60.120.620">
    <property type="entry name" value="q2cbj1_9rhob like domain"/>
    <property type="match status" value="1"/>
</dbReference>
<keyword evidence="4" id="KW-0560">Oxidoreductase</keyword>
<evidence type="ECO:0000256" key="2">
    <source>
        <dbReference type="ARBA" id="ARBA00022896"/>
    </source>
</evidence>
<keyword evidence="7" id="KW-1185">Reference proteome</keyword>
<dbReference type="GO" id="GO:0031418">
    <property type="term" value="F:L-ascorbic acid binding"/>
    <property type="evidence" value="ECO:0007669"/>
    <property type="project" value="UniProtKB-KW"/>
</dbReference>
<dbReference type="GO" id="GO:0008198">
    <property type="term" value="F:ferrous iron binding"/>
    <property type="evidence" value="ECO:0007669"/>
    <property type="project" value="TreeGrafter"/>
</dbReference>
<protein>
    <submittedName>
        <fullName evidence="6">SM-20-related protein</fullName>
    </submittedName>
</protein>
<dbReference type="PANTHER" id="PTHR12907">
    <property type="entry name" value="EGL NINE HOMOLOG-RELATED"/>
    <property type="match status" value="1"/>
</dbReference>
<evidence type="ECO:0000313" key="7">
    <source>
        <dbReference type="Proteomes" id="UP000183658"/>
    </source>
</evidence>
<evidence type="ECO:0000313" key="6">
    <source>
        <dbReference type="EMBL" id="SER29864.1"/>
    </source>
</evidence>
<name>A0A1H9N1P4_FLAFI</name>
<sequence>MLFLFKLPCSVGITFGQCTTMENSFEALITSYIENKVGISEHFLSDDLANSLKQNLLALNQQNLLIVAGTGNSEVIAYDNAVRSDSIYWLDKKHNNEFENAFFEQIEAFIAYLNESCYTGITGYEFHYSLYEKGDFYLQHFDQFHNNPSRKYSMISYLNDNWQPADGGELLIHQENNNQKIAPTQGKTVFFKSDELLHEVLVTQNTRMSITGWLKCD</sequence>
<organism evidence="6 7">
    <name type="scientific">Flavobacterium frigoris</name>
    <dbReference type="NCBI Taxonomy" id="229204"/>
    <lineage>
        <taxon>Bacteria</taxon>
        <taxon>Pseudomonadati</taxon>
        <taxon>Bacteroidota</taxon>
        <taxon>Flavobacteriia</taxon>
        <taxon>Flavobacteriales</taxon>
        <taxon>Flavobacteriaceae</taxon>
        <taxon>Flavobacterium</taxon>
    </lineage>
</organism>
<dbReference type="InterPro" id="IPR044862">
    <property type="entry name" value="Pro_4_hyd_alph_FE2OG_OXY"/>
</dbReference>
<reference evidence="7" key="1">
    <citation type="submission" date="2016-10" db="EMBL/GenBank/DDBJ databases">
        <authorList>
            <person name="Varghese N."/>
            <person name="Submissions S."/>
        </authorList>
    </citation>
    <scope>NUCLEOTIDE SEQUENCE [LARGE SCALE GENOMIC DNA]</scope>
    <source>
        <strain evidence="7">DSM 15719</strain>
    </source>
</reference>
<accession>A0A1H9N1P4</accession>
<keyword evidence="3" id="KW-0223">Dioxygenase</keyword>
<dbReference type="GO" id="GO:0031543">
    <property type="term" value="F:peptidyl-proline dioxygenase activity"/>
    <property type="evidence" value="ECO:0007669"/>
    <property type="project" value="TreeGrafter"/>
</dbReference>
<evidence type="ECO:0000259" key="5">
    <source>
        <dbReference type="SMART" id="SM00702"/>
    </source>
</evidence>
<dbReference type="GO" id="GO:0071456">
    <property type="term" value="P:cellular response to hypoxia"/>
    <property type="evidence" value="ECO:0007669"/>
    <property type="project" value="TreeGrafter"/>
</dbReference>
<dbReference type="InterPro" id="IPR006620">
    <property type="entry name" value="Pro_4_hyd_alph"/>
</dbReference>
<dbReference type="Pfam" id="PF13640">
    <property type="entry name" value="2OG-FeII_Oxy_3"/>
    <property type="match status" value="1"/>
</dbReference>
<dbReference type="PANTHER" id="PTHR12907:SF26">
    <property type="entry name" value="HIF PROLYL HYDROXYLASE, ISOFORM C"/>
    <property type="match status" value="1"/>
</dbReference>
<feature type="domain" description="Prolyl 4-hydroxylase alpha subunit" evidence="5">
    <location>
        <begin position="35"/>
        <end position="215"/>
    </location>
</feature>
<comment type="cofactor">
    <cofactor evidence="1">
        <name>L-ascorbate</name>
        <dbReference type="ChEBI" id="CHEBI:38290"/>
    </cofactor>
</comment>
<evidence type="ECO:0000256" key="4">
    <source>
        <dbReference type="ARBA" id="ARBA00023002"/>
    </source>
</evidence>
<dbReference type="SMART" id="SM00702">
    <property type="entry name" value="P4Hc"/>
    <property type="match status" value="1"/>
</dbReference>
<dbReference type="InterPro" id="IPR051559">
    <property type="entry name" value="HIF_prolyl_hydroxylases"/>
</dbReference>
<evidence type="ECO:0000256" key="1">
    <source>
        <dbReference type="ARBA" id="ARBA00001961"/>
    </source>
</evidence>
<dbReference type="AlphaFoldDB" id="A0A1H9N1P4"/>
<gene>
    <name evidence="6" type="ORF">SAMN05444355_109113</name>
</gene>
<dbReference type="Proteomes" id="UP000183658">
    <property type="component" value="Unassembled WGS sequence"/>
</dbReference>
<proteinExistence type="predicted"/>
<keyword evidence="2" id="KW-0847">Vitamin C</keyword>